<dbReference type="InterPro" id="IPR002586">
    <property type="entry name" value="CobQ/CobB/MinD/ParA_Nub-bd_dom"/>
</dbReference>
<evidence type="ECO:0000313" key="4">
    <source>
        <dbReference type="EMBL" id="BBI98749.1"/>
    </source>
</evidence>
<dbReference type="KEGG" id="fku:FGKAn22_04420"/>
<gene>
    <name evidence="4" type="primary">flhG</name>
    <name evidence="4" type="ORF">FGKAn22_04420</name>
</gene>
<sequence>MRSEIGIDQAEGLRRLLLRNQTQVITVVAGKSGIGRTSVTINLASALARSGKDVLVLDENHAPDNLLDRLGLFAGHDLLDVAQGKCHPKQALLKTRGFGVVPAARAMHELACLSRDEQQRLEDALTGLSNGVDVMLVDAAMPSLSRAEGLAGRTAVSSSLANGAALLVVVDATASGITESYALIKRLALENARMRFEIVVNKVADEQAALTVFENMAKVARRNLAVCLEYLGCIPQDERLMRATQLGRPVVEAFPTAVSARACLTMSEKLLRLPVQQDEAETGVRAIIQSLVRQVAQPLQRHSREMAHVVN</sequence>
<dbReference type="GO" id="GO:0005524">
    <property type="term" value="F:ATP binding"/>
    <property type="evidence" value="ECO:0007669"/>
    <property type="project" value="UniProtKB-KW"/>
</dbReference>
<name>A0AAN1VYZ7_9PROT</name>
<dbReference type="PANTHER" id="PTHR43384">
    <property type="entry name" value="SEPTUM SITE-DETERMINING PROTEIN MIND HOMOLOG, CHLOROPLASTIC-RELATED"/>
    <property type="match status" value="1"/>
</dbReference>
<keyword evidence="1" id="KW-0547">Nucleotide-binding</keyword>
<dbReference type="SUPFAM" id="SSF52540">
    <property type="entry name" value="P-loop containing nucleoside triphosphate hydrolases"/>
    <property type="match status" value="1"/>
</dbReference>
<dbReference type="GO" id="GO:0016887">
    <property type="term" value="F:ATP hydrolysis activity"/>
    <property type="evidence" value="ECO:0007669"/>
    <property type="project" value="TreeGrafter"/>
</dbReference>
<dbReference type="GO" id="GO:0005829">
    <property type="term" value="C:cytosol"/>
    <property type="evidence" value="ECO:0007669"/>
    <property type="project" value="TreeGrafter"/>
</dbReference>
<dbReference type="AlphaFoldDB" id="A0AAN1VYZ7"/>
<dbReference type="Pfam" id="PF01656">
    <property type="entry name" value="CbiA"/>
    <property type="match status" value="1"/>
</dbReference>
<reference evidence="4 5" key="1">
    <citation type="submission" date="2019-03" db="EMBL/GenBank/DDBJ databases">
        <title>Complete genome sequence of Ferrigenium kumadai strain An22, a microaerophilic iron-oxidizing bacterium isolated from a paddy field soil.</title>
        <authorList>
            <person name="Watanabe T."/>
            <person name="Asakawa S."/>
        </authorList>
    </citation>
    <scope>NUCLEOTIDE SEQUENCE [LARGE SCALE GENOMIC DNA]</scope>
    <source>
        <strain evidence="4 5">An22</strain>
    </source>
</reference>
<dbReference type="InterPro" id="IPR027417">
    <property type="entry name" value="P-loop_NTPase"/>
</dbReference>
<dbReference type="RefSeq" id="WP_212786364.1">
    <property type="nucleotide sequence ID" value="NZ_AP019536.1"/>
</dbReference>
<evidence type="ECO:0000256" key="2">
    <source>
        <dbReference type="ARBA" id="ARBA00022840"/>
    </source>
</evidence>
<proteinExistence type="predicted"/>
<dbReference type="Gene3D" id="3.40.50.300">
    <property type="entry name" value="P-loop containing nucleotide triphosphate hydrolases"/>
    <property type="match status" value="1"/>
</dbReference>
<dbReference type="GO" id="GO:0009898">
    <property type="term" value="C:cytoplasmic side of plasma membrane"/>
    <property type="evidence" value="ECO:0007669"/>
    <property type="project" value="TreeGrafter"/>
</dbReference>
<organism evidence="4 5">
    <name type="scientific">Ferrigenium kumadai</name>
    <dbReference type="NCBI Taxonomy" id="1682490"/>
    <lineage>
        <taxon>Bacteria</taxon>
        <taxon>Pseudomonadati</taxon>
        <taxon>Pseudomonadota</taxon>
        <taxon>Betaproteobacteria</taxon>
        <taxon>Nitrosomonadales</taxon>
        <taxon>Gallionellaceae</taxon>
        <taxon>Ferrigenium</taxon>
    </lineage>
</organism>
<evidence type="ECO:0000256" key="1">
    <source>
        <dbReference type="ARBA" id="ARBA00022741"/>
    </source>
</evidence>
<keyword evidence="5" id="KW-1185">Reference proteome</keyword>
<evidence type="ECO:0000313" key="5">
    <source>
        <dbReference type="Proteomes" id="UP001319121"/>
    </source>
</evidence>
<dbReference type="PANTHER" id="PTHR43384:SF4">
    <property type="entry name" value="CELLULOSE BIOSYNTHESIS PROTEIN BCSQ-RELATED"/>
    <property type="match status" value="1"/>
</dbReference>
<dbReference type="Proteomes" id="UP001319121">
    <property type="component" value="Chromosome"/>
</dbReference>
<accession>A0AAN1VYZ7</accession>
<dbReference type="GO" id="GO:0051782">
    <property type="term" value="P:negative regulation of cell division"/>
    <property type="evidence" value="ECO:0007669"/>
    <property type="project" value="TreeGrafter"/>
</dbReference>
<dbReference type="InterPro" id="IPR050625">
    <property type="entry name" value="ParA/MinD_ATPase"/>
</dbReference>
<feature type="domain" description="CobQ/CobB/MinD/ParA nucleotide binding" evidence="3">
    <location>
        <begin position="25"/>
        <end position="250"/>
    </location>
</feature>
<keyword evidence="2" id="KW-0067">ATP-binding</keyword>
<dbReference type="EMBL" id="AP019536">
    <property type="protein sequence ID" value="BBI98749.1"/>
    <property type="molecule type" value="Genomic_DNA"/>
</dbReference>
<protein>
    <submittedName>
        <fullName evidence="4">Site-determining protein</fullName>
    </submittedName>
</protein>
<evidence type="ECO:0000259" key="3">
    <source>
        <dbReference type="Pfam" id="PF01656"/>
    </source>
</evidence>